<dbReference type="SUPFAM" id="SSF57667">
    <property type="entry name" value="beta-beta-alpha zinc fingers"/>
    <property type="match status" value="1"/>
</dbReference>
<protein>
    <recommendedName>
        <fullName evidence="2">ZN622/Rei1/Reh1 zinc finger C2H2-type domain-containing protein</fullName>
    </recommendedName>
</protein>
<dbReference type="PANTHER" id="PTHR13182:SF8">
    <property type="entry name" value="CYTOPLASMIC 60S SUBUNIT BIOGENESIS FACTOR ZNF622"/>
    <property type="match status" value="1"/>
</dbReference>
<feature type="compositionally biased region" description="Acidic residues" evidence="1">
    <location>
        <begin position="38"/>
        <end position="48"/>
    </location>
</feature>
<evidence type="ECO:0000313" key="3">
    <source>
        <dbReference type="EMBL" id="KIW78812.1"/>
    </source>
</evidence>
<dbReference type="VEuPathDB" id="FungiDB:Z517_08651"/>
<dbReference type="PANTHER" id="PTHR13182">
    <property type="entry name" value="ZINC FINGER PROTEIN 622"/>
    <property type="match status" value="1"/>
</dbReference>
<evidence type="ECO:0000259" key="2">
    <source>
        <dbReference type="Pfam" id="PF12756"/>
    </source>
</evidence>
<name>A0A0D2EX96_9EURO</name>
<dbReference type="GO" id="GO:0030687">
    <property type="term" value="C:preribosome, large subunit precursor"/>
    <property type="evidence" value="ECO:0007669"/>
    <property type="project" value="TreeGrafter"/>
</dbReference>
<dbReference type="Pfam" id="PF12756">
    <property type="entry name" value="zf-C2H2_2"/>
    <property type="match status" value="1"/>
</dbReference>
<feature type="domain" description="ZN622/Rei1/Reh1 zinc finger C2H2-type" evidence="2">
    <location>
        <begin position="60"/>
        <end position="151"/>
    </location>
</feature>
<dbReference type="InterPro" id="IPR036236">
    <property type="entry name" value="Znf_C2H2_sf"/>
</dbReference>
<dbReference type="AlphaFoldDB" id="A0A0D2EX96"/>
<evidence type="ECO:0000256" key="1">
    <source>
        <dbReference type="SAM" id="MobiDB-lite"/>
    </source>
</evidence>
<keyword evidence="4" id="KW-1185">Reference proteome</keyword>
<gene>
    <name evidence="3" type="ORF">Z517_08651</name>
</gene>
<feature type="region of interest" description="Disordered" evidence="1">
    <location>
        <begin position="168"/>
        <end position="240"/>
    </location>
</feature>
<reference evidence="3 4" key="1">
    <citation type="submission" date="2015-01" db="EMBL/GenBank/DDBJ databases">
        <title>The Genome Sequence of Fonsecaea pedrosoi CBS 271.37.</title>
        <authorList>
            <consortium name="The Broad Institute Genomics Platform"/>
            <person name="Cuomo C."/>
            <person name="de Hoog S."/>
            <person name="Gorbushina A."/>
            <person name="Stielow B."/>
            <person name="Teixiera M."/>
            <person name="Abouelleil A."/>
            <person name="Chapman S.B."/>
            <person name="Priest M."/>
            <person name="Young S.K."/>
            <person name="Wortman J."/>
            <person name="Nusbaum C."/>
            <person name="Birren B."/>
        </authorList>
    </citation>
    <scope>NUCLEOTIDE SEQUENCE [LARGE SCALE GENOMIC DNA]</scope>
    <source>
        <strain evidence="3 4">CBS 271.37</strain>
    </source>
</reference>
<sequence length="328" mass="36400">MNAESSQSDVLTTVTLGEQIASNDNTRKDIVDSSSATDDYDESDGDYEFDEDVDDFNEAQCLFCNQESPDLDQNLAHMLKAHGLYIDPAHLLVDVGTLLAYFHLIISGRHECLYCGTQRNTLEAVQQHMMAKGHCKYDIADEDAELRELFDDTLPHAKEDLLRHLHAMHGPDDTHLPSQARSRKRRPSKRPDKHGLDIAASTPDQVPPTSTSTSASQSNTDAEPASNANRTPSPSQGALSTRALKQECTLNNQLAQLRAGDRRSLLHLPPSQQRALLATHHKQTEKARRTEQISQSNLESAGNKVNCLGKIRLVRKPPHTGNIFSLNR</sequence>
<dbReference type="STRING" id="1442368.A0A0D2EX96"/>
<dbReference type="EMBL" id="KN846973">
    <property type="protein sequence ID" value="KIW78812.1"/>
    <property type="molecule type" value="Genomic_DNA"/>
</dbReference>
<dbReference type="GO" id="GO:0042273">
    <property type="term" value="P:ribosomal large subunit biogenesis"/>
    <property type="evidence" value="ECO:0007669"/>
    <property type="project" value="TreeGrafter"/>
</dbReference>
<dbReference type="Proteomes" id="UP000053029">
    <property type="component" value="Unassembled WGS sequence"/>
</dbReference>
<dbReference type="InterPro" id="IPR040025">
    <property type="entry name" value="Znf622/Rei1/Reh1"/>
</dbReference>
<organism evidence="3 4">
    <name type="scientific">Fonsecaea pedrosoi CBS 271.37</name>
    <dbReference type="NCBI Taxonomy" id="1442368"/>
    <lineage>
        <taxon>Eukaryota</taxon>
        <taxon>Fungi</taxon>
        <taxon>Dikarya</taxon>
        <taxon>Ascomycota</taxon>
        <taxon>Pezizomycotina</taxon>
        <taxon>Eurotiomycetes</taxon>
        <taxon>Chaetothyriomycetidae</taxon>
        <taxon>Chaetothyriales</taxon>
        <taxon>Herpotrichiellaceae</taxon>
        <taxon>Fonsecaea</taxon>
    </lineage>
</organism>
<feature type="compositionally biased region" description="Polar residues" evidence="1">
    <location>
        <begin position="226"/>
        <end position="239"/>
    </location>
</feature>
<proteinExistence type="predicted"/>
<dbReference type="OrthoDB" id="19329at2759"/>
<dbReference type="GeneID" id="25308141"/>
<dbReference type="InterPro" id="IPR041661">
    <property type="entry name" value="ZN622/Rei1/Reh1_Znf-C2H2"/>
</dbReference>
<dbReference type="RefSeq" id="XP_013282620.1">
    <property type="nucleotide sequence ID" value="XM_013427166.1"/>
</dbReference>
<feature type="compositionally biased region" description="Low complexity" evidence="1">
    <location>
        <begin position="209"/>
        <end position="220"/>
    </location>
</feature>
<feature type="region of interest" description="Disordered" evidence="1">
    <location>
        <begin position="25"/>
        <end position="48"/>
    </location>
</feature>
<dbReference type="HOGENOM" id="CLU_018787_2_0_1"/>
<evidence type="ECO:0000313" key="4">
    <source>
        <dbReference type="Proteomes" id="UP000053029"/>
    </source>
</evidence>
<accession>A0A0D2EX96</accession>